<reference evidence="14" key="1">
    <citation type="submission" date="2022-11" db="UniProtKB">
        <authorList>
            <consortium name="WormBaseParasite"/>
        </authorList>
    </citation>
    <scope>IDENTIFICATION</scope>
</reference>
<name>A0A915Q5U7_9BILA</name>
<dbReference type="PROSITE" id="PS50948">
    <property type="entry name" value="PAN"/>
    <property type="match status" value="2"/>
</dbReference>
<evidence type="ECO:0000256" key="9">
    <source>
        <dbReference type="ARBA" id="ARBA00023136"/>
    </source>
</evidence>
<dbReference type="Pfam" id="PF06842">
    <property type="entry name" value="DUF1242"/>
    <property type="match status" value="1"/>
</dbReference>
<evidence type="ECO:0000313" key="13">
    <source>
        <dbReference type="Proteomes" id="UP000887581"/>
    </source>
</evidence>
<dbReference type="SUPFAM" id="SSF57414">
    <property type="entry name" value="Hairpin loop containing domain-like"/>
    <property type="match status" value="2"/>
</dbReference>
<dbReference type="Pfam" id="PF00024">
    <property type="entry name" value="PAN_1"/>
    <property type="match status" value="2"/>
</dbReference>
<dbReference type="Proteomes" id="UP000887581">
    <property type="component" value="Unplaced"/>
</dbReference>
<dbReference type="PANTHER" id="PTHR46815:SF1">
    <property type="entry name" value="PROTEIN KISH-B"/>
    <property type="match status" value="1"/>
</dbReference>
<evidence type="ECO:0000256" key="7">
    <source>
        <dbReference type="ARBA" id="ARBA00022989"/>
    </source>
</evidence>
<evidence type="ECO:0000256" key="8">
    <source>
        <dbReference type="ARBA" id="ARBA00023034"/>
    </source>
</evidence>
<comment type="similarity">
    <text evidence="3">Belongs to the KISH family.</text>
</comment>
<accession>A0A915Q5U7</accession>
<keyword evidence="5 11" id="KW-0812">Transmembrane</keyword>
<keyword evidence="9 11" id="KW-0472">Membrane</keyword>
<dbReference type="InterPro" id="IPR003609">
    <property type="entry name" value="Pan_app"/>
</dbReference>
<evidence type="ECO:0000256" key="3">
    <source>
        <dbReference type="ARBA" id="ARBA00008961"/>
    </source>
</evidence>
<keyword evidence="7 11" id="KW-1133">Transmembrane helix</keyword>
<feature type="domain" description="Apple" evidence="12">
    <location>
        <begin position="348"/>
        <end position="432"/>
    </location>
</feature>
<dbReference type="CDD" id="cd01099">
    <property type="entry name" value="PAN_AP_HGF"/>
    <property type="match status" value="1"/>
</dbReference>
<sequence>MAEFGGRGGLYTDLPYQRNVWTIGVPISLVSMNAYSFDGSVIVGLLMICTCAYLKRVPRINSWLLSEKKGFFGIFYKAAVIGIRLHFLVSLTCLFSAVYVLFVKAIKDAVMKDPGHPVVFPTLLSTYSSKDWIHDAFSSAPITYLMLYLIWIGYESGDSYAKPTVPAAAPRVSAIDVPSLGYRPPPPPIRRDAKSSGKCRIDHSSWRIEPQTAIANAIMFERTTGPTCEQCVEKCLHFQDPNSEWICRSLTFDHHWKICDLFAVNATSPHFLTEYADRDYLEYLHVASPYDARLSQYAIATGTGDKEIGYPTYPQVEKTAKQEPRPDSIPEYQAVHRNSVGKSNEKFCRDGDITRYAIIPNYERLNSATDMQLVKGESSKECAKECDKDETLTCLSAIQRGKECELSVSKAEHKSNDDFVFNENSTYLEKLCFPTNLAEGTEKLWPTVLDHILVGHVMEVVDASSLSECMTACLRAQQEFSFVCRSAMWYPNDEDQNCLLNAENRETYPNVFVADDQGVRMFYFEIPRISNKKEKFNDLFRDDPVDHYTRWSLCDSSNLQHRYMKCHDQRDVRKCPRQTKPCKRTSKMPWKERCIAIRDSNGRKKCPHGIRKAPSGNTEYCKNPIDCDL</sequence>
<feature type="transmembrane region" description="Helical" evidence="11">
    <location>
        <begin position="74"/>
        <end position="102"/>
    </location>
</feature>
<keyword evidence="8" id="KW-0333">Golgi apparatus</keyword>
<proteinExistence type="inferred from homology"/>
<protein>
    <recommendedName>
        <fullName evidence="4">Protein kish-B</fullName>
    </recommendedName>
    <alternativeName>
        <fullName evidence="10">Transmembrane protein 167B</fullName>
    </alternativeName>
</protein>
<dbReference type="InterPro" id="IPR042863">
    <property type="entry name" value="Kish-B"/>
</dbReference>
<evidence type="ECO:0000256" key="1">
    <source>
        <dbReference type="ARBA" id="ARBA00002154"/>
    </source>
</evidence>
<dbReference type="GO" id="GO:0000139">
    <property type="term" value="C:Golgi membrane"/>
    <property type="evidence" value="ECO:0007669"/>
    <property type="project" value="UniProtKB-SubCell"/>
</dbReference>
<evidence type="ECO:0000256" key="2">
    <source>
        <dbReference type="ARBA" id="ARBA00004614"/>
    </source>
</evidence>
<evidence type="ECO:0000256" key="11">
    <source>
        <dbReference type="SAM" id="Phobius"/>
    </source>
</evidence>
<dbReference type="AlphaFoldDB" id="A0A915Q5U7"/>
<comment type="subcellular location">
    <subcellularLocation>
        <location evidence="2">Golgi apparatus membrane</location>
        <topology evidence="2">Single-pass type I membrane protein</topology>
    </subcellularLocation>
</comment>
<evidence type="ECO:0000259" key="12">
    <source>
        <dbReference type="PROSITE" id="PS50948"/>
    </source>
</evidence>
<keyword evidence="6" id="KW-0732">Signal</keyword>
<feature type="domain" description="Apple" evidence="12">
    <location>
        <begin position="199"/>
        <end position="285"/>
    </location>
</feature>
<evidence type="ECO:0000256" key="6">
    <source>
        <dbReference type="ARBA" id="ARBA00022729"/>
    </source>
</evidence>
<evidence type="ECO:0000256" key="10">
    <source>
        <dbReference type="ARBA" id="ARBA00032458"/>
    </source>
</evidence>
<organism evidence="13 14">
    <name type="scientific">Setaria digitata</name>
    <dbReference type="NCBI Taxonomy" id="48799"/>
    <lineage>
        <taxon>Eukaryota</taxon>
        <taxon>Metazoa</taxon>
        <taxon>Ecdysozoa</taxon>
        <taxon>Nematoda</taxon>
        <taxon>Chromadorea</taxon>
        <taxon>Rhabditida</taxon>
        <taxon>Spirurina</taxon>
        <taxon>Spiruromorpha</taxon>
        <taxon>Filarioidea</taxon>
        <taxon>Setariidae</taxon>
        <taxon>Setaria</taxon>
    </lineage>
</organism>
<evidence type="ECO:0000256" key="4">
    <source>
        <dbReference type="ARBA" id="ARBA00017630"/>
    </source>
</evidence>
<dbReference type="SMART" id="SM00473">
    <property type="entry name" value="PAN_AP"/>
    <property type="match status" value="3"/>
</dbReference>
<dbReference type="PANTHER" id="PTHR46815">
    <property type="entry name" value="PROTEIN KISH-B"/>
    <property type="match status" value="1"/>
</dbReference>
<keyword evidence="13" id="KW-1185">Reference proteome</keyword>
<dbReference type="InterPro" id="IPR009653">
    <property type="entry name" value="Ksh1"/>
</dbReference>
<comment type="function">
    <text evidence="1">Involved in the early part of the secretory pathway.</text>
</comment>
<dbReference type="WBParaSite" id="sdigi.contig65.g3416.t1">
    <property type="protein sequence ID" value="sdigi.contig65.g3416.t1"/>
    <property type="gene ID" value="sdigi.contig65.g3416"/>
</dbReference>
<evidence type="ECO:0000256" key="5">
    <source>
        <dbReference type="ARBA" id="ARBA00022692"/>
    </source>
</evidence>
<dbReference type="Gene3D" id="3.50.4.10">
    <property type="entry name" value="Hepatocyte Growth Factor"/>
    <property type="match status" value="2"/>
</dbReference>
<evidence type="ECO:0000313" key="14">
    <source>
        <dbReference type="WBParaSite" id="sdigi.contig65.g3416.t1"/>
    </source>
</evidence>